<name>A0A232FI62_9HYME</name>
<dbReference type="Pfam" id="PF00406">
    <property type="entry name" value="ADK"/>
    <property type="match status" value="3"/>
</dbReference>
<evidence type="ECO:0000313" key="8">
    <source>
        <dbReference type="EMBL" id="OXU30436.1"/>
    </source>
</evidence>
<keyword evidence="6" id="KW-1133">Transmembrane helix</keyword>
<keyword evidence="9" id="KW-1185">Reference proteome</keyword>
<dbReference type="Pfam" id="PF05191">
    <property type="entry name" value="ADK_lid"/>
    <property type="match status" value="2"/>
</dbReference>
<dbReference type="GO" id="GO:0005524">
    <property type="term" value="F:ATP binding"/>
    <property type="evidence" value="ECO:0007669"/>
    <property type="project" value="InterPro"/>
</dbReference>
<dbReference type="GO" id="GO:0004017">
    <property type="term" value="F:AMP kinase activity"/>
    <property type="evidence" value="ECO:0007669"/>
    <property type="project" value="InterPro"/>
</dbReference>
<comment type="caution">
    <text evidence="8">The sequence shown here is derived from an EMBL/GenBank/DDBJ whole genome shotgun (WGS) entry which is preliminary data.</text>
</comment>
<dbReference type="OrthoDB" id="439792at2759"/>
<feature type="domain" description="Adenylate kinase active site lid" evidence="7">
    <location>
        <begin position="172"/>
        <end position="207"/>
    </location>
</feature>
<dbReference type="InterPro" id="IPR036193">
    <property type="entry name" value="ADK_active_lid_dom_sf"/>
</dbReference>
<dbReference type="InterPro" id="IPR027417">
    <property type="entry name" value="P-loop_NTPase"/>
</dbReference>
<gene>
    <name evidence="8" type="ORF">TSAR_011972</name>
</gene>
<evidence type="ECO:0000256" key="1">
    <source>
        <dbReference type="ARBA" id="ARBA00007220"/>
    </source>
</evidence>
<evidence type="ECO:0000256" key="2">
    <source>
        <dbReference type="ARBA" id="ARBA00022679"/>
    </source>
</evidence>
<sequence length="370" mass="41571">MKNSLTDNWEMIKNMTLNIRAIAIVASLVIAWCLKHYWCTDCISLDGDSIFQSCQSDGKQADLGRQQEDQDTGSTTAMVGMSYSRMAAQAAFRAVILGAPGSGKGTISARIVKQFDVKHISSGDKLRYHIANQTGFPRTRSQAEALQKIYPLSLVINVDVPDSVIVERLKNRWVHLPSGRVYNIGFNDPKVPGKDDVTGELLVQRPDDQPEVVQERLQVYATKTKPLIDYYKQLDVLKSFAGNTTDSITVPQAEILESIHPISLVISLIVPDSVILERVKNRWTHLPSGRVYNIGFNDPKVPGKDDVTGEPLCQRPDDQPEIVQRRLNEYLTKTKSVIDYYQKRGLLREFTGVSTNELWPKIQECIMPLL</sequence>
<dbReference type="Proteomes" id="UP000215335">
    <property type="component" value="Unassembled WGS sequence"/>
</dbReference>
<evidence type="ECO:0000256" key="6">
    <source>
        <dbReference type="SAM" id="Phobius"/>
    </source>
</evidence>
<accession>A0A232FI62</accession>
<protein>
    <recommendedName>
        <fullName evidence="7">Adenylate kinase active site lid domain-containing protein</fullName>
    </recommendedName>
</protein>
<dbReference type="Gene3D" id="3.40.50.300">
    <property type="entry name" value="P-loop containing nucleotide triphosphate hydrolases"/>
    <property type="match status" value="3"/>
</dbReference>
<comment type="similarity">
    <text evidence="1 5">Belongs to the adenylate kinase family.</text>
</comment>
<evidence type="ECO:0000256" key="4">
    <source>
        <dbReference type="ARBA" id="ARBA00022777"/>
    </source>
</evidence>
<organism evidence="8 9">
    <name type="scientific">Trichomalopsis sarcophagae</name>
    <dbReference type="NCBI Taxonomy" id="543379"/>
    <lineage>
        <taxon>Eukaryota</taxon>
        <taxon>Metazoa</taxon>
        <taxon>Ecdysozoa</taxon>
        <taxon>Arthropoda</taxon>
        <taxon>Hexapoda</taxon>
        <taxon>Insecta</taxon>
        <taxon>Pterygota</taxon>
        <taxon>Neoptera</taxon>
        <taxon>Endopterygota</taxon>
        <taxon>Hymenoptera</taxon>
        <taxon>Apocrita</taxon>
        <taxon>Proctotrupomorpha</taxon>
        <taxon>Chalcidoidea</taxon>
        <taxon>Pteromalidae</taxon>
        <taxon>Pteromalinae</taxon>
        <taxon>Trichomalopsis</taxon>
    </lineage>
</organism>
<dbReference type="AlphaFoldDB" id="A0A232FI62"/>
<feature type="transmembrane region" description="Helical" evidence="6">
    <location>
        <begin position="21"/>
        <end position="38"/>
    </location>
</feature>
<dbReference type="PANTHER" id="PTHR23359">
    <property type="entry name" value="NUCLEOTIDE KINASE"/>
    <property type="match status" value="1"/>
</dbReference>
<feature type="domain" description="Adenylate kinase active site lid" evidence="7">
    <location>
        <begin position="282"/>
        <end position="317"/>
    </location>
</feature>
<dbReference type="STRING" id="543379.A0A232FI62"/>
<dbReference type="PRINTS" id="PR00094">
    <property type="entry name" value="ADENYLTKNASE"/>
</dbReference>
<evidence type="ECO:0000256" key="3">
    <source>
        <dbReference type="ARBA" id="ARBA00022741"/>
    </source>
</evidence>
<proteinExistence type="inferred from homology"/>
<dbReference type="EMBL" id="NNAY01000159">
    <property type="protein sequence ID" value="OXU30436.1"/>
    <property type="molecule type" value="Genomic_DNA"/>
</dbReference>
<dbReference type="CDD" id="cd01428">
    <property type="entry name" value="ADK"/>
    <property type="match status" value="1"/>
</dbReference>
<evidence type="ECO:0000313" key="9">
    <source>
        <dbReference type="Proteomes" id="UP000215335"/>
    </source>
</evidence>
<keyword evidence="2 5" id="KW-0808">Transferase</keyword>
<keyword evidence="3" id="KW-0547">Nucleotide-binding</keyword>
<evidence type="ECO:0000259" key="7">
    <source>
        <dbReference type="Pfam" id="PF05191"/>
    </source>
</evidence>
<keyword evidence="4 5" id="KW-0418">Kinase</keyword>
<keyword evidence="6" id="KW-0812">Transmembrane</keyword>
<dbReference type="SUPFAM" id="SSF52540">
    <property type="entry name" value="P-loop containing nucleoside triphosphate hydrolases"/>
    <property type="match status" value="2"/>
</dbReference>
<reference evidence="8 9" key="1">
    <citation type="journal article" date="2017" name="Curr. Biol.">
        <title>The Evolution of Venom by Co-option of Single-Copy Genes.</title>
        <authorList>
            <person name="Martinson E.O."/>
            <person name="Mrinalini"/>
            <person name="Kelkar Y.D."/>
            <person name="Chang C.H."/>
            <person name="Werren J.H."/>
        </authorList>
    </citation>
    <scope>NUCLEOTIDE SEQUENCE [LARGE SCALE GENOMIC DNA]</scope>
    <source>
        <strain evidence="8 9">Alberta</strain>
        <tissue evidence="8">Whole body</tissue>
    </source>
</reference>
<dbReference type="HAMAP" id="MF_00235">
    <property type="entry name" value="Adenylate_kinase_Adk"/>
    <property type="match status" value="1"/>
</dbReference>
<evidence type="ECO:0000256" key="5">
    <source>
        <dbReference type="RuleBase" id="RU003330"/>
    </source>
</evidence>
<dbReference type="InterPro" id="IPR000850">
    <property type="entry name" value="Adenylat/UMP-CMP_kin"/>
</dbReference>
<dbReference type="SUPFAM" id="SSF57774">
    <property type="entry name" value="Microbial and mitochondrial ADK, insert 'zinc finger' domain"/>
    <property type="match status" value="2"/>
</dbReference>
<keyword evidence="6" id="KW-0472">Membrane</keyword>
<dbReference type="InterPro" id="IPR007862">
    <property type="entry name" value="Adenylate_kinase_lid-dom"/>
</dbReference>